<dbReference type="SUPFAM" id="SSF48498">
    <property type="entry name" value="Tetracyclin repressor-like, C-terminal domain"/>
    <property type="match status" value="1"/>
</dbReference>
<evidence type="ECO:0000256" key="1">
    <source>
        <dbReference type="ARBA" id="ARBA00023015"/>
    </source>
</evidence>
<dbReference type="PROSITE" id="PS01081">
    <property type="entry name" value="HTH_TETR_1"/>
    <property type="match status" value="1"/>
</dbReference>
<dbReference type="InterPro" id="IPR036271">
    <property type="entry name" value="Tet_transcr_reg_TetR-rel_C_sf"/>
</dbReference>
<dbReference type="InterPro" id="IPR050109">
    <property type="entry name" value="HTH-type_TetR-like_transc_reg"/>
</dbReference>
<evidence type="ECO:0000256" key="3">
    <source>
        <dbReference type="ARBA" id="ARBA00023163"/>
    </source>
</evidence>
<dbReference type="AlphaFoldDB" id="A0A939PQD4"/>
<organism evidence="7 8">
    <name type="scientific">Actinomadura barringtoniae</name>
    <dbReference type="NCBI Taxonomy" id="1427535"/>
    <lineage>
        <taxon>Bacteria</taxon>
        <taxon>Bacillati</taxon>
        <taxon>Actinomycetota</taxon>
        <taxon>Actinomycetes</taxon>
        <taxon>Streptosporangiales</taxon>
        <taxon>Thermomonosporaceae</taxon>
        <taxon>Actinomadura</taxon>
    </lineage>
</organism>
<keyword evidence="2 4" id="KW-0238">DNA-binding</keyword>
<comment type="caution">
    <text evidence="7">The sequence shown here is derived from an EMBL/GenBank/DDBJ whole genome shotgun (WGS) entry which is preliminary data.</text>
</comment>
<dbReference type="GO" id="GO:0045892">
    <property type="term" value="P:negative regulation of DNA-templated transcription"/>
    <property type="evidence" value="ECO:0007669"/>
    <property type="project" value="InterPro"/>
</dbReference>
<dbReference type="InterPro" id="IPR009057">
    <property type="entry name" value="Homeodomain-like_sf"/>
</dbReference>
<dbReference type="GO" id="GO:0000976">
    <property type="term" value="F:transcription cis-regulatory region binding"/>
    <property type="evidence" value="ECO:0007669"/>
    <property type="project" value="TreeGrafter"/>
</dbReference>
<evidence type="ECO:0000313" key="8">
    <source>
        <dbReference type="Proteomes" id="UP000669179"/>
    </source>
</evidence>
<dbReference type="Gene3D" id="1.10.10.60">
    <property type="entry name" value="Homeodomain-like"/>
    <property type="match status" value="1"/>
</dbReference>
<gene>
    <name evidence="7" type="ORF">J4573_44580</name>
</gene>
<dbReference type="PANTHER" id="PTHR30055">
    <property type="entry name" value="HTH-TYPE TRANSCRIPTIONAL REGULATOR RUTR"/>
    <property type="match status" value="1"/>
</dbReference>
<keyword evidence="1" id="KW-0805">Transcription regulation</keyword>
<evidence type="ECO:0000256" key="2">
    <source>
        <dbReference type="ARBA" id="ARBA00023125"/>
    </source>
</evidence>
<dbReference type="GO" id="GO:0003700">
    <property type="term" value="F:DNA-binding transcription factor activity"/>
    <property type="evidence" value="ECO:0007669"/>
    <property type="project" value="TreeGrafter"/>
</dbReference>
<sequence length="241" mass="25931">MPPKDKAIPSVWARPRKKEHPALSQERIVAEAIQLLDAEGIESLSMRSLGTRLNAGATSLYRHVANKDELIELVVDEVYGELEVPAAGDPNAWREAIAGFAASLRAMALRHPWVATLLGQVGLVQLGPNVSRLSEAVIAVFNAAGFSVEESDKAMGTVISYVVGLATNEAAYLSMLARSGQTETEFVENLRAAAEDNPELPSAPAAQLSQDPSEVRDENFDYGLQRVLDGLAVRLDQIKGS</sequence>
<dbReference type="InterPro" id="IPR004111">
    <property type="entry name" value="Repressor_TetR_C"/>
</dbReference>
<evidence type="ECO:0000256" key="5">
    <source>
        <dbReference type="SAM" id="MobiDB-lite"/>
    </source>
</evidence>
<dbReference type="InterPro" id="IPR001647">
    <property type="entry name" value="HTH_TetR"/>
</dbReference>
<protein>
    <submittedName>
        <fullName evidence="7">TetR/AcrR family transcriptional regulator C-terminal domain-containing protein</fullName>
    </submittedName>
</protein>
<dbReference type="PANTHER" id="PTHR30055:SF151">
    <property type="entry name" value="TRANSCRIPTIONAL REGULATORY PROTEIN"/>
    <property type="match status" value="1"/>
</dbReference>
<evidence type="ECO:0000313" key="7">
    <source>
        <dbReference type="EMBL" id="MBO2454229.1"/>
    </source>
</evidence>
<dbReference type="EMBL" id="JAGEOJ010000025">
    <property type="protein sequence ID" value="MBO2454229.1"/>
    <property type="molecule type" value="Genomic_DNA"/>
</dbReference>
<dbReference type="Pfam" id="PF02909">
    <property type="entry name" value="TetR_C_1"/>
    <property type="match status" value="1"/>
</dbReference>
<reference evidence="7" key="1">
    <citation type="submission" date="2021-03" db="EMBL/GenBank/DDBJ databases">
        <authorList>
            <person name="Kanchanasin P."/>
            <person name="Saeng-In P."/>
            <person name="Phongsopitanun W."/>
            <person name="Yuki M."/>
            <person name="Kudo T."/>
            <person name="Ohkuma M."/>
            <person name="Tanasupawat S."/>
        </authorList>
    </citation>
    <scope>NUCLEOTIDE SEQUENCE</scope>
    <source>
        <strain evidence="7">GKU 128</strain>
    </source>
</reference>
<dbReference type="RefSeq" id="WP_208262437.1">
    <property type="nucleotide sequence ID" value="NZ_JAGEOJ010000025.1"/>
</dbReference>
<keyword evidence="8" id="KW-1185">Reference proteome</keyword>
<dbReference type="PROSITE" id="PS50977">
    <property type="entry name" value="HTH_TETR_2"/>
    <property type="match status" value="1"/>
</dbReference>
<feature type="region of interest" description="Disordered" evidence="5">
    <location>
        <begin position="197"/>
        <end position="216"/>
    </location>
</feature>
<evidence type="ECO:0000256" key="4">
    <source>
        <dbReference type="PROSITE-ProRule" id="PRU00335"/>
    </source>
</evidence>
<dbReference type="InterPro" id="IPR023772">
    <property type="entry name" value="DNA-bd_HTH_TetR-type_CS"/>
</dbReference>
<proteinExistence type="predicted"/>
<dbReference type="Proteomes" id="UP000669179">
    <property type="component" value="Unassembled WGS sequence"/>
</dbReference>
<feature type="DNA-binding region" description="H-T-H motif" evidence="4">
    <location>
        <begin position="45"/>
        <end position="64"/>
    </location>
</feature>
<keyword evidence="3" id="KW-0804">Transcription</keyword>
<dbReference type="SUPFAM" id="SSF46689">
    <property type="entry name" value="Homeodomain-like"/>
    <property type="match status" value="1"/>
</dbReference>
<name>A0A939PQD4_9ACTN</name>
<accession>A0A939PQD4</accession>
<evidence type="ECO:0000259" key="6">
    <source>
        <dbReference type="PROSITE" id="PS50977"/>
    </source>
</evidence>
<dbReference type="Pfam" id="PF00440">
    <property type="entry name" value="TetR_N"/>
    <property type="match status" value="1"/>
</dbReference>
<feature type="domain" description="HTH tetR-type" evidence="6">
    <location>
        <begin position="22"/>
        <end position="82"/>
    </location>
</feature>
<dbReference type="Gene3D" id="1.10.357.10">
    <property type="entry name" value="Tetracycline Repressor, domain 2"/>
    <property type="match status" value="1"/>
</dbReference>